<comment type="caution">
    <text evidence="1">The sequence shown here is derived from an EMBL/GenBank/DDBJ whole genome shotgun (WGS) entry which is preliminary data.</text>
</comment>
<protein>
    <recommendedName>
        <fullName evidence="3">Condensation domain-containing protein</fullName>
    </recommendedName>
</protein>
<sequence>FTYMGRFAADTAGDQGGGAWQMAAGNAIGGSGDPETPLRHLLDVGAMVRDTPGGPELTLTVHWPRRLVRDTDAARLGRAWADMLGGLAAHTAAPASGGHTPSDFPLLDLAQDEVDEFDRLD</sequence>
<dbReference type="Gene3D" id="3.30.559.30">
    <property type="entry name" value="Nonribosomal peptide synthetase, condensation domain"/>
    <property type="match status" value="1"/>
</dbReference>
<dbReference type="InterPro" id="IPR010060">
    <property type="entry name" value="NRPS_synth"/>
</dbReference>
<dbReference type="RefSeq" id="WP_219692759.1">
    <property type="nucleotide sequence ID" value="NZ_WMBF01000804.1"/>
</dbReference>
<evidence type="ECO:0000313" key="2">
    <source>
        <dbReference type="Proteomes" id="UP001197114"/>
    </source>
</evidence>
<accession>A0ABS6Z0C0</accession>
<keyword evidence="2" id="KW-1185">Reference proteome</keyword>
<organism evidence="1 2">
    <name type="scientific">Streptomyces anatolicus</name>
    <dbReference type="NCBI Taxonomy" id="2675858"/>
    <lineage>
        <taxon>Bacteria</taxon>
        <taxon>Bacillati</taxon>
        <taxon>Actinomycetota</taxon>
        <taxon>Actinomycetes</taxon>
        <taxon>Kitasatosporales</taxon>
        <taxon>Streptomycetaceae</taxon>
        <taxon>Streptomyces</taxon>
    </lineage>
</organism>
<proteinExistence type="predicted"/>
<evidence type="ECO:0008006" key="3">
    <source>
        <dbReference type="Google" id="ProtNLM"/>
    </source>
</evidence>
<reference evidence="1 2" key="1">
    <citation type="submission" date="2019-11" db="EMBL/GenBank/DDBJ databases">
        <authorList>
            <person name="Ay H."/>
        </authorList>
    </citation>
    <scope>NUCLEOTIDE SEQUENCE [LARGE SCALE GENOMIC DNA]</scope>
    <source>
        <strain evidence="1 2">BG9H</strain>
    </source>
</reference>
<feature type="non-terminal residue" evidence="1">
    <location>
        <position position="1"/>
    </location>
</feature>
<name>A0ABS6Z0C0_9ACTN</name>
<dbReference type="EMBL" id="WMBF01000804">
    <property type="protein sequence ID" value="MBW5426191.1"/>
    <property type="molecule type" value="Genomic_DNA"/>
</dbReference>
<evidence type="ECO:0000313" key="1">
    <source>
        <dbReference type="EMBL" id="MBW5426191.1"/>
    </source>
</evidence>
<dbReference type="NCBIfam" id="TIGR01720">
    <property type="entry name" value="NRPS-para261"/>
    <property type="match status" value="1"/>
</dbReference>
<gene>
    <name evidence="1" type="ORF">GKQ77_32335</name>
</gene>
<dbReference type="Proteomes" id="UP001197114">
    <property type="component" value="Unassembled WGS sequence"/>
</dbReference>